<proteinExistence type="predicted"/>
<keyword evidence="1" id="KW-0732">Signal</keyword>
<protein>
    <recommendedName>
        <fullName evidence="4">Lipoprotein</fullName>
    </recommendedName>
</protein>
<feature type="chain" id="PRO_5011474543" description="Lipoprotein" evidence="1">
    <location>
        <begin position="22"/>
        <end position="259"/>
    </location>
</feature>
<evidence type="ECO:0000313" key="2">
    <source>
        <dbReference type="EMBL" id="SEO50630.1"/>
    </source>
</evidence>
<sequence length="259" mass="27672">MKLNLRSILPLLAGVAVLYSACTKTGVNSKSDSSTTKVSDNVASSAIADNLAKSLAGSFGGASVNDGVTPSTNATSSKLKVQSTYSCGFYVDTSLNVVFNQGDTLKATKTGGTKYYFVCDGNKTVGYDSVDSLNTVGSGPGYSFVYNIVQKYKVRGLNTNNSNFSLDGPMKAYIDNEYTKYKTFSRVHNTYTFTNLYVHGDDNFDITSGTATFRSEGKTNGGGWDYSGTIVFLGNHKAKLTFLNKIFLIDLITGTATPA</sequence>
<keyword evidence="3" id="KW-1185">Reference proteome</keyword>
<accession>A0A1H8Q8U0</accession>
<dbReference type="EMBL" id="FOCL01000008">
    <property type="protein sequence ID" value="SEO50630.1"/>
    <property type="molecule type" value="Genomic_DNA"/>
</dbReference>
<dbReference type="Proteomes" id="UP000198942">
    <property type="component" value="Unassembled WGS sequence"/>
</dbReference>
<dbReference type="AlphaFoldDB" id="A0A1H8Q8U0"/>
<gene>
    <name evidence="2" type="ORF">SAMN05192574_108332</name>
</gene>
<reference evidence="3" key="1">
    <citation type="submission" date="2016-10" db="EMBL/GenBank/DDBJ databases">
        <authorList>
            <person name="Varghese N."/>
            <person name="Submissions S."/>
        </authorList>
    </citation>
    <scope>NUCLEOTIDE SEQUENCE [LARGE SCALE GENOMIC DNA]</scope>
    <source>
        <strain evidence="3">Gh-48</strain>
    </source>
</reference>
<evidence type="ECO:0000256" key="1">
    <source>
        <dbReference type="SAM" id="SignalP"/>
    </source>
</evidence>
<organism evidence="2 3">
    <name type="scientific">Mucilaginibacter gossypiicola</name>
    <dbReference type="NCBI Taxonomy" id="551995"/>
    <lineage>
        <taxon>Bacteria</taxon>
        <taxon>Pseudomonadati</taxon>
        <taxon>Bacteroidota</taxon>
        <taxon>Sphingobacteriia</taxon>
        <taxon>Sphingobacteriales</taxon>
        <taxon>Sphingobacteriaceae</taxon>
        <taxon>Mucilaginibacter</taxon>
    </lineage>
</organism>
<evidence type="ECO:0000313" key="3">
    <source>
        <dbReference type="Proteomes" id="UP000198942"/>
    </source>
</evidence>
<feature type="signal peptide" evidence="1">
    <location>
        <begin position="1"/>
        <end position="21"/>
    </location>
</feature>
<dbReference type="RefSeq" id="WP_091216084.1">
    <property type="nucleotide sequence ID" value="NZ_FOCL01000008.1"/>
</dbReference>
<dbReference type="OrthoDB" id="797125at2"/>
<evidence type="ECO:0008006" key="4">
    <source>
        <dbReference type="Google" id="ProtNLM"/>
    </source>
</evidence>
<name>A0A1H8Q8U0_9SPHI</name>